<proteinExistence type="predicted"/>
<sequence length="307" mass="32910">MALSVGLDVIAGSQASIPRPPKPADNGDTPVSDYVPKGMSADDRKALREAGKEWVGTLGGFFGRNHPTKGQAGQNMSHFLDGGGKDRSFSAPEVDEMMGSLNAPGKSVATTLPEKFVELVHQDMQGGTATIKRYLARNTGSSVNAGTNWFGVTAETGSKWFYAVGSFLMACGGYAVRQGKVITIFYRIFIYDRYNWDVESNGVTKQGKETAVPESPLSILLDDDKMDAIQGLTLPNGTQPYFRRGKGYDGKTDSYIVNDALMGALVESGDAKNFDMVGAGSVHWVRIGSNLPDPVPQPGVRSEGTVR</sequence>
<dbReference type="Proteomes" id="UP000183635">
    <property type="component" value="Unassembled WGS sequence"/>
</dbReference>
<evidence type="ECO:0000313" key="2">
    <source>
        <dbReference type="EMBL" id="SFH98494.1"/>
    </source>
</evidence>
<dbReference type="OrthoDB" id="4763361at2"/>
<protein>
    <submittedName>
        <fullName evidence="2">Uncharacterized protein</fullName>
    </submittedName>
</protein>
<gene>
    <name evidence="2" type="ORF">SAMN04488021_1492</name>
</gene>
<feature type="region of interest" description="Disordered" evidence="1">
    <location>
        <begin position="13"/>
        <end position="38"/>
    </location>
</feature>
<dbReference type="AlphaFoldDB" id="A0A1I3EHM7"/>
<evidence type="ECO:0000313" key="3">
    <source>
        <dbReference type="Proteomes" id="UP000183635"/>
    </source>
</evidence>
<dbReference type="EMBL" id="FOPU01000049">
    <property type="protein sequence ID" value="SFH98494.1"/>
    <property type="molecule type" value="Genomic_DNA"/>
</dbReference>
<name>A0A1I3EHM7_9RHOB</name>
<organism evidence="2 3">
    <name type="scientific">Paracoccus aminovorans</name>
    <dbReference type="NCBI Taxonomy" id="34004"/>
    <lineage>
        <taxon>Bacteria</taxon>
        <taxon>Pseudomonadati</taxon>
        <taxon>Pseudomonadota</taxon>
        <taxon>Alphaproteobacteria</taxon>
        <taxon>Rhodobacterales</taxon>
        <taxon>Paracoccaceae</taxon>
        <taxon>Paracoccus</taxon>
    </lineage>
</organism>
<evidence type="ECO:0000256" key="1">
    <source>
        <dbReference type="SAM" id="MobiDB-lite"/>
    </source>
</evidence>
<reference evidence="2 3" key="1">
    <citation type="submission" date="2016-10" db="EMBL/GenBank/DDBJ databases">
        <authorList>
            <person name="de Groot N.N."/>
        </authorList>
    </citation>
    <scope>NUCLEOTIDE SEQUENCE [LARGE SCALE GENOMIC DNA]</scope>
    <source>
        <strain evidence="2 3">DSM 8537</strain>
    </source>
</reference>
<dbReference type="RefSeq" id="WP_074970658.1">
    <property type="nucleotide sequence ID" value="NZ_CBCRYP010000084.1"/>
</dbReference>
<keyword evidence="3" id="KW-1185">Reference proteome</keyword>
<dbReference type="STRING" id="34004.SAMN04488021_1492"/>
<accession>A0A1I3EHM7</accession>